<dbReference type="Proteomes" id="UP000636479">
    <property type="component" value="Unassembled WGS sequence"/>
</dbReference>
<dbReference type="SUPFAM" id="SSF52047">
    <property type="entry name" value="RNI-like"/>
    <property type="match status" value="1"/>
</dbReference>
<dbReference type="GeneID" id="59352151"/>
<sequence length="518" mass="57930">MHELLLISDIVENIFQHFGSGSLAVLARTCRAFHEEAVDALWTQQTTLENILNLLPDDTFRASTADYFDAHYETFDLCRPLQPADWTRALTYTRRIKILVLEASEARHSEGYSTWSGFPLKNQVQAISASFPSSGIIFPNLRHLTWVTNPYKSDVSHLLVSFLSPNILHLNVGGTLRAAEALNSGAVLLSNATYIAFRSWGALPSNTLDKLILSTWNLHSLSLPRIDRIILQHLTQQPSLRYLELYDPEAGDCGPSDVPLVLHEPPIVSGLISLKLQQTSLKFASELIKLLGPFSSSLKQFSISRPDLFKANELEAFLATVGSSLKPSTLQKLQIFDSNRLYLLPGEYVEIQAAMDQYTSDASSLDSLASFSKLHTLRIATYTGFRIDDDALERLAQCWPNLKSLRLCSMCRKQTPPLTTLAGFFALSQHCPLLEDLTMAVDATDVAPEHPRPFVKSPLHFLHVKESPIDDAEAVAKYLSGTFPALHSVYAYYGGRVLKRNREAVSKWTEVYYLMAKE</sequence>
<evidence type="ECO:0000313" key="2">
    <source>
        <dbReference type="Proteomes" id="UP000636479"/>
    </source>
</evidence>
<keyword evidence="2" id="KW-1185">Reference proteome</keyword>
<dbReference type="AlphaFoldDB" id="A0A8H6S176"/>
<comment type="caution">
    <text evidence="1">The sequence shown here is derived from an EMBL/GenBank/DDBJ whole genome shotgun (WGS) entry which is preliminary data.</text>
</comment>
<protein>
    <recommendedName>
        <fullName evidence="3">F-box domain-containing protein</fullName>
    </recommendedName>
</protein>
<organism evidence="1 2">
    <name type="scientific">Mycena indigotica</name>
    <dbReference type="NCBI Taxonomy" id="2126181"/>
    <lineage>
        <taxon>Eukaryota</taxon>
        <taxon>Fungi</taxon>
        <taxon>Dikarya</taxon>
        <taxon>Basidiomycota</taxon>
        <taxon>Agaricomycotina</taxon>
        <taxon>Agaricomycetes</taxon>
        <taxon>Agaricomycetidae</taxon>
        <taxon>Agaricales</taxon>
        <taxon>Marasmiineae</taxon>
        <taxon>Mycenaceae</taxon>
        <taxon>Mycena</taxon>
    </lineage>
</organism>
<accession>A0A8H6S176</accession>
<dbReference type="RefSeq" id="XP_037214133.1">
    <property type="nucleotide sequence ID" value="XM_037369635.1"/>
</dbReference>
<name>A0A8H6S176_9AGAR</name>
<reference evidence="1" key="1">
    <citation type="submission" date="2020-05" db="EMBL/GenBank/DDBJ databases">
        <title>Mycena genomes resolve the evolution of fungal bioluminescence.</title>
        <authorList>
            <person name="Tsai I.J."/>
        </authorList>
    </citation>
    <scope>NUCLEOTIDE SEQUENCE</scope>
    <source>
        <strain evidence="1">171206Taipei</strain>
    </source>
</reference>
<evidence type="ECO:0000313" key="1">
    <source>
        <dbReference type="EMBL" id="KAF7290773.1"/>
    </source>
</evidence>
<dbReference type="OrthoDB" id="3258386at2759"/>
<gene>
    <name evidence="1" type="ORF">MIND_01318200</name>
</gene>
<proteinExistence type="predicted"/>
<dbReference type="EMBL" id="JACAZF010000014">
    <property type="protein sequence ID" value="KAF7290773.1"/>
    <property type="molecule type" value="Genomic_DNA"/>
</dbReference>
<dbReference type="InterPro" id="IPR032675">
    <property type="entry name" value="LRR_dom_sf"/>
</dbReference>
<evidence type="ECO:0008006" key="3">
    <source>
        <dbReference type="Google" id="ProtNLM"/>
    </source>
</evidence>
<dbReference type="Gene3D" id="3.80.10.10">
    <property type="entry name" value="Ribonuclease Inhibitor"/>
    <property type="match status" value="1"/>
</dbReference>